<evidence type="ECO:0000313" key="3">
    <source>
        <dbReference type="EMBL" id="MFD1945193.1"/>
    </source>
</evidence>
<evidence type="ECO:0000256" key="1">
    <source>
        <dbReference type="ARBA" id="ARBA00022801"/>
    </source>
</evidence>
<dbReference type="GO" id="GO:0016787">
    <property type="term" value="F:hydrolase activity"/>
    <property type="evidence" value="ECO:0007669"/>
    <property type="project" value="UniProtKB-KW"/>
</dbReference>
<sequence length="176" mass="18307">MTDPWLVVVDMQVAFGDPGSRWAAPAYAAVEPVVRGLRERHAGRVVHTRFVRDPVEPGAWSAYYDDWPEFRVGPDDAAWELTTPPAPGDPVVDEPTFGKWGPALEAVVGDAPLVVCGVATECCVLATVLAAADAGRAVTVVTDACAGGTTEAHDQALAVMGLMSPLVTLTTAGAGP</sequence>
<dbReference type="EMBL" id="JBHUGD010000001">
    <property type="protein sequence ID" value="MFD1945193.1"/>
    <property type="molecule type" value="Genomic_DNA"/>
</dbReference>
<dbReference type="InterPro" id="IPR036380">
    <property type="entry name" value="Isochorismatase-like_sf"/>
</dbReference>
<protein>
    <submittedName>
        <fullName evidence="3">Cysteine hydrolase</fullName>
    </submittedName>
</protein>
<keyword evidence="4" id="KW-1185">Reference proteome</keyword>
<evidence type="ECO:0000313" key="4">
    <source>
        <dbReference type="Proteomes" id="UP001597351"/>
    </source>
</evidence>
<dbReference type="RefSeq" id="WP_343915914.1">
    <property type="nucleotide sequence ID" value="NZ_BAAAJT010000002.1"/>
</dbReference>
<dbReference type="Pfam" id="PF00857">
    <property type="entry name" value="Isochorismatase"/>
    <property type="match status" value="1"/>
</dbReference>
<dbReference type="SUPFAM" id="SSF52499">
    <property type="entry name" value="Isochorismatase-like hydrolases"/>
    <property type="match status" value="1"/>
</dbReference>
<dbReference type="InterPro" id="IPR000868">
    <property type="entry name" value="Isochorismatase-like_dom"/>
</dbReference>
<accession>A0ABW4TFU7</accession>
<reference evidence="4" key="1">
    <citation type="journal article" date="2019" name="Int. J. Syst. Evol. Microbiol.">
        <title>The Global Catalogue of Microorganisms (GCM) 10K type strain sequencing project: providing services to taxonomists for standard genome sequencing and annotation.</title>
        <authorList>
            <consortium name="The Broad Institute Genomics Platform"/>
            <consortium name="The Broad Institute Genome Sequencing Center for Infectious Disease"/>
            <person name="Wu L."/>
            <person name="Ma J."/>
        </authorList>
    </citation>
    <scope>NUCLEOTIDE SEQUENCE [LARGE SCALE GENOMIC DNA]</scope>
    <source>
        <strain evidence="4">CGMCC 1.12477</strain>
    </source>
</reference>
<name>A0ABW4TFU7_9ACTN</name>
<gene>
    <name evidence="3" type="ORF">ACFSDE_00170</name>
</gene>
<dbReference type="Proteomes" id="UP001597351">
    <property type="component" value="Unassembled WGS sequence"/>
</dbReference>
<comment type="caution">
    <text evidence="3">The sequence shown here is derived from an EMBL/GenBank/DDBJ whole genome shotgun (WGS) entry which is preliminary data.</text>
</comment>
<evidence type="ECO:0000259" key="2">
    <source>
        <dbReference type="Pfam" id="PF00857"/>
    </source>
</evidence>
<dbReference type="Gene3D" id="3.40.50.850">
    <property type="entry name" value="Isochorismatase-like"/>
    <property type="match status" value="1"/>
</dbReference>
<proteinExistence type="predicted"/>
<feature type="domain" description="Isochorismatase-like" evidence="2">
    <location>
        <begin position="5"/>
        <end position="161"/>
    </location>
</feature>
<organism evidence="3 4">
    <name type="scientific">Nocardioides aestuarii</name>
    <dbReference type="NCBI Taxonomy" id="252231"/>
    <lineage>
        <taxon>Bacteria</taxon>
        <taxon>Bacillati</taxon>
        <taxon>Actinomycetota</taxon>
        <taxon>Actinomycetes</taxon>
        <taxon>Propionibacteriales</taxon>
        <taxon>Nocardioidaceae</taxon>
        <taxon>Nocardioides</taxon>
    </lineage>
</organism>
<dbReference type="PANTHER" id="PTHR43540:SF1">
    <property type="entry name" value="ISOCHORISMATASE HYDROLASE"/>
    <property type="match status" value="1"/>
</dbReference>
<dbReference type="CDD" id="cd00431">
    <property type="entry name" value="cysteine_hydrolases"/>
    <property type="match status" value="1"/>
</dbReference>
<keyword evidence="1 3" id="KW-0378">Hydrolase</keyword>
<dbReference type="InterPro" id="IPR050272">
    <property type="entry name" value="Isochorismatase-like_hydrls"/>
</dbReference>
<dbReference type="PANTHER" id="PTHR43540">
    <property type="entry name" value="PEROXYUREIDOACRYLATE/UREIDOACRYLATE AMIDOHYDROLASE-RELATED"/>
    <property type="match status" value="1"/>
</dbReference>